<sequence length="217" mass="24067">MFKQDLFAQFARIGKALSNGNRLEILEYLAQAERSVEKLAQVSGLSVANTSQHLQQLRQVGLVSSSRQGLRVFYRISGDDVVDLLNVMRRVGERHLADVNQLVSTFLTVKDELEAVPREVLMARVAQGLVTVIDVRPVEEFAAGHLPGAINIPPDELEQRLQALDAQQEVVAYCRGPHCIMSFNAVEKLRQTGVKASRLEDGFPEWKSAGYPVELSA</sequence>
<dbReference type="PANTHER" id="PTHR43132:SF8">
    <property type="entry name" value="HTH-TYPE TRANSCRIPTIONAL REGULATOR KMTR"/>
    <property type="match status" value="1"/>
</dbReference>
<dbReference type="GO" id="GO:0003700">
    <property type="term" value="F:DNA-binding transcription factor activity"/>
    <property type="evidence" value="ECO:0007669"/>
    <property type="project" value="InterPro"/>
</dbReference>
<name>A0A3B0XGP0_9ZZZZ</name>
<dbReference type="InterPro" id="IPR051011">
    <property type="entry name" value="Metal_resp_trans_reg"/>
</dbReference>
<evidence type="ECO:0000259" key="5">
    <source>
        <dbReference type="PROSITE" id="PS50987"/>
    </source>
</evidence>
<protein>
    <submittedName>
        <fullName evidence="6">Transcriptional regulator, ArsR family</fullName>
    </submittedName>
</protein>
<evidence type="ECO:0000256" key="3">
    <source>
        <dbReference type="ARBA" id="ARBA00023163"/>
    </source>
</evidence>
<dbReference type="InterPro" id="IPR036388">
    <property type="entry name" value="WH-like_DNA-bd_sf"/>
</dbReference>
<dbReference type="SMART" id="SM00450">
    <property type="entry name" value="RHOD"/>
    <property type="match status" value="1"/>
</dbReference>
<organism evidence="6">
    <name type="scientific">hydrothermal vent metagenome</name>
    <dbReference type="NCBI Taxonomy" id="652676"/>
    <lineage>
        <taxon>unclassified sequences</taxon>
        <taxon>metagenomes</taxon>
        <taxon>ecological metagenomes</taxon>
    </lineage>
</organism>
<dbReference type="Gene3D" id="1.10.10.10">
    <property type="entry name" value="Winged helix-like DNA-binding domain superfamily/Winged helix DNA-binding domain"/>
    <property type="match status" value="1"/>
</dbReference>
<dbReference type="PANTHER" id="PTHR43132">
    <property type="entry name" value="ARSENICAL RESISTANCE OPERON REPRESSOR ARSR-RELATED"/>
    <property type="match status" value="1"/>
</dbReference>
<dbReference type="Gene3D" id="3.40.250.10">
    <property type="entry name" value="Rhodanese-like domain"/>
    <property type="match status" value="1"/>
</dbReference>
<dbReference type="InterPro" id="IPR001845">
    <property type="entry name" value="HTH_ArsR_DNA-bd_dom"/>
</dbReference>
<keyword evidence="1" id="KW-0805">Transcription regulation</keyword>
<evidence type="ECO:0000259" key="4">
    <source>
        <dbReference type="PROSITE" id="PS50206"/>
    </source>
</evidence>
<keyword evidence="2" id="KW-0238">DNA-binding</keyword>
<dbReference type="Pfam" id="PF00581">
    <property type="entry name" value="Rhodanese"/>
    <property type="match status" value="1"/>
</dbReference>
<feature type="domain" description="HTH arsR-type" evidence="5">
    <location>
        <begin position="2"/>
        <end position="96"/>
    </location>
</feature>
<dbReference type="NCBIfam" id="NF033788">
    <property type="entry name" value="HTH_metalloreg"/>
    <property type="match status" value="1"/>
</dbReference>
<dbReference type="PROSITE" id="PS00380">
    <property type="entry name" value="RHODANESE_1"/>
    <property type="match status" value="1"/>
</dbReference>
<dbReference type="Pfam" id="PF01022">
    <property type="entry name" value="HTH_5"/>
    <property type="match status" value="1"/>
</dbReference>
<proteinExistence type="predicted"/>
<dbReference type="InterPro" id="IPR001763">
    <property type="entry name" value="Rhodanese-like_dom"/>
</dbReference>
<dbReference type="EMBL" id="UOFG01000287">
    <property type="protein sequence ID" value="VAW66821.1"/>
    <property type="molecule type" value="Genomic_DNA"/>
</dbReference>
<dbReference type="PROSITE" id="PS50987">
    <property type="entry name" value="HTH_ARSR_2"/>
    <property type="match status" value="1"/>
</dbReference>
<dbReference type="InterPro" id="IPR036873">
    <property type="entry name" value="Rhodanese-like_dom_sf"/>
</dbReference>
<dbReference type="InterPro" id="IPR036390">
    <property type="entry name" value="WH_DNA-bd_sf"/>
</dbReference>
<dbReference type="CDD" id="cd00158">
    <property type="entry name" value="RHOD"/>
    <property type="match status" value="1"/>
</dbReference>
<dbReference type="AlphaFoldDB" id="A0A3B0XGP0"/>
<evidence type="ECO:0000256" key="2">
    <source>
        <dbReference type="ARBA" id="ARBA00023125"/>
    </source>
</evidence>
<dbReference type="SUPFAM" id="SSF46785">
    <property type="entry name" value="Winged helix' DNA-binding domain"/>
    <property type="match status" value="1"/>
</dbReference>
<dbReference type="CDD" id="cd00090">
    <property type="entry name" value="HTH_ARSR"/>
    <property type="match status" value="1"/>
</dbReference>
<dbReference type="GO" id="GO:0003677">
    <property type="term" value="F:DNA binding"/>
    <property type="evidence" value="ECO:0007669"/>
    <property type="project" value="UniProtKB-KW"/>
</dbReference>
<dbReference type="GO" id="GO:0004792">
    <property type="term" value="F:thiosulfate-cyanide sulfurtransferase activity"/>
    <property type="evidence" value="ECO:0007669"/>
    <property type="project" value="InterPro"/>
</dbReference>
<evidence type="ECO:0000256" key="1">
    <source>
        <dbReference type="ARBA" id="ARBA00023015"/>
    </source>
</evidence>
<accession>A0A3B0XGP0</accession>
<reference evidence="6" key="1">
    <citation type="submission" date="2018-06" db="EMBL/GenBank/DDBJ databases">
        <authorList>
            <person name="Zhirakovskaya E."/>
        </authorList>
    </citation>
    <scope>NUCLEOTIDE SEQUENCE</scope>
</reference>
<dbReference type="SUPFAM" id="SSF52821">
    <property type="entry name" value="Rhodanese/Cell cycle control phosphatase"/>
    <property type="match status" value="1"/>
</dbReference>
<dbReference type="SMART" id="SM00418">
    <property type="entry name" value="HTH_ARSR"/>
    <property type="match status" value="1"/>
</dbReference>
<evidence type="ECO:0000313" key="6">
    <source>
        <dbReference type="EMBL" id="VAW66821.1"/>
    </source>
</evidence>
<dbReference type="PRINTS" id="PR00778">
    <property type="entry name" value="HTHARSR"/>
</dbReference>
<keyword evidence="3" id="KW-0804">Transcription</keyword>
<dbReference type="InterPro" id="IPR011991">
    <property type="entry name" value="ArsR-like_HTH"/>
</dbReference>
<dbReference type="InterPro" id="IPR001307">
    <property type="entry name" value="Thiosulphate_STrfase_CS"/>
</dbReference>
<dbReference type="PROSITE" id="PS50206">
    <property type="entry name" value="RHODANESE_3"/>
    <property type="match status" value="1"/>
</dbReference>
<gene>
    <name evidence="6" type="ORF">MNBD_GAMMA11-598</name>
</gene>
<feature type="domain" description="Rhodanese" evidence="4">
    <location>
        <begin position="126"/>
        <end position="215"/>
    </location>
</feature>